<dbReference type="eggNOG" id="ENOG50320WF">
    <property type="taxonomic scope" value="Bacteria"/>
</dbReference>
<dbReference type="STRING" id="111780.Sta7437_3840"/>
<feature type="transmembrane region" description="Helical" evidence="1">
    <location>
        <begin position="51"/>
        <end position="68"/>
    </location>
</feature>
<name>K9XYX0_STAC7</name>
<sequence length="130" mass="15137">MTKLPSDDDHNLINFLKQNRPYTPQEKAGFEDELINLVHQKSFFEHKQIEPLVWLFPGIFLFGVLVAINSEQPYGYRFAIRESKTTPSITDNSEELETFLINSWENTIYPNHTTEQVIQKNSDLSFSSVK</sequence>
<keyword evidence="3" id="KW-1185">Reference proteome</keyword>
<dbReference type="HOGENOM" id="CLU_1936828_0_0_3"/>
<evidence type="ECO:0000313" key="2">
    <source>
        <dbReference type="EMBL" id="AFZ37326.1"/>
    </source>
</evidence>
<keyword evidence="1" id="KW-0812">Transmembrane</keyword>
<dbReference type="RefSeq" id="WP_015194986.1">
    <property type="nucleotide sequence ID" value="NC_019748.1"/>
</dbReference>
<evidence type="ECO:0000256" key="1">
    <source>
        <dbReference type="SAM" id="Phobius"/>
    </source>
</evidence>
<dbReference type="KEGG" id="scs:Sta7437_3840"/>
<evidence type="ECO:0000313" key="3">
    <source>
        <dbReference type="Proteomes" id="UP000010473"/>
    </source>
</evidence>
<reference evidence="3" key="1">
    <citation type="journal article" date="2013" name="Proc. Natl. Acad. Sci. U.S.A.">
        <title>Improving the coverage of the cyanobacterial phylum using diversity-driven genome sequencing.</title>
        <authorList>
            <person name="Shih P.M."/>
            <person name="Wu D."/>
            <person name="Latifi A."/>
            <person name="Axen S.D."/>
            <person name="Fewer D.P."/>
            <person name="Talla E."/>
            <person name="Calteau A."/>
            <person name="Cai F."/>
            <person name="Tandeau de Marsac N."/>
            <person name="Rippka R."/>
            <person name="Herdman M."/>
            <person name="Sivonen K."/>
            <person name="Coursin T."/>
            <person name="Laurent T."/>
            <person name="Goodwin L."/>
            <person name="Nolan M."/>
            <person name="Davenport K.W."/>
            <person name="Han C.S."/>
            <person name="Rubin E.M."/>
            <person name="Eisen J.A."/>
            <person name="Woyke T."/>
            <person name="Gugger M."/>
            <person name="Kerfeld C.A."/>
        </authorList>
    </citation>
    <scope>NUCLEOTIDE SEQUENCE [LARGE SCALE GENOMIC DNA]</scope>
    <source>
        <strain evidence="3">ATCC 29371 / PCC 7437</strain>
    </source>
</reference>
<keyword evidence="1" id="KW-1133">Transmembrane helix</keyword>
<protein>
    <submittedName>
        <fullName evidence="2">Uncharacterized protein</fullName>
    </submittedName>
</protein>
<keyword evidence="1" id="KW-0472">Membrane</keyword>
<dbReference type="OrthoDB" id="582668at2"/>
<organism evidence="2 3">
    <name type="scientific">Stanieria cyanosphaera (strain ATCC 29371 / PCC 7437)</name>
    <dbReference type="NCBI Taxonomy" id="111780"/>
    <lineage>
        <taxon>Bacteria</taxon>
        <taxon>Bacillati</taxon>
        <taxon>Cyanobacteriota</taxon>
        <taxon>Cyanophyceae</taxon>
        <taxon>Pleurocapsales</taxon>
        <taxon>Dermocarpellaceae</taxon>
        <taxon>Stanieria</taxon>
    </lineage>
</organism>
<dbReference type="Proteomes" id="UP000010473">
    <property type="component" value="Chromosome"/>
</dbReference>
<accession>K9XYX0</accession>
<proteinExistence type="predicted"/>
<dbReference type="EMBL" id="CP003653">
    <property type="protein sequence ID" value="AFZ37326.1"/>
    <property type="molecule type" value="Genomic_DNA"/>
</dbReference>
<gene>
    <name evidence="2" type="ordered locus">Sta7437_3840</name>
</gene>
<dbReference type="AlphaFoldDB" id="K9XYX0"/>